<dbReference type="STRING" id="133381.A0A2T9YD40"/>
<comment type="caution">
    <text evidence="3">The sequence shown here is derived from an EMBL/GenBank/DDBJ whole genome shotgun (WGS) entry which is preliminary data.</text>
</comment>
<dbReference type="InterPro" id="IPR019236">
    <property type="entry name" value="APP1_cat"/>
</dbReference>
<protein>
    <recommendedName>
        <fullName evidence="2">Phosphatidate phosphatase APP1 catalytic domain-containing protein</fullName>
    </recommendedName>
</protein>
<proteinExistence type="predicted"/>
<sequence length="656" mass="73892">MDNKTPHQRLGYLLSNPIGTGFIEATINFPKKLLSETVKITKNRPAVPPKPSFLREGFYQGNPLSKKIEKKDKGFDAFNCSHKLQIQDGVVMGLIFVSDHTLSDFLPNHKTSSSEFTINALFPSVPPLSMSNGISEIPTGYITSQPLPISDSRNPNDENTQYYVAKVRLVQPQGISVISDIDDTIKELNIKDGRRRLIETTLVDHPKPIPGMQILYSGWKKSPDFEFHYVSNSPYQLFPMLCEFLDSNGFPVTSVHLRKFDKSKIFNKSNVKGSSEDKYLAIVKIITDFPQRDFILIGDSGEEDLVTYSRVYLRFPNQVKKIFIRDVFEDNALSSENDYEESINEFSKVEDDDLILLSQNNTSSRSTTSGPSNREKLKGYLKGSLAYLNEKFASNQEESYYHPSEINNKEIINTSSTPEIARPYYGQNFNQPQFKDLSMYPENADSNLISQVYSNNVSTMPQEVNRTLCFVNSHLYMHDSDPKALNRQDSGKISIPSSSQTNIFKPPDAASVSGKSPSPSANPSYNLNLVSSIKRFYINPKSAAVFSLLEPIGMNDPLSQTSSSHNCFYSDSSSRNLYKQDDKTKPALPPRIGSYSSLSPSLSESKPGVPNLTKREKNIITMRESFWTRVLNWSSKIPNDTIQVFISGYDLENVKL</sequence>
<feature type="compositionally biased region" description="Low complexity" evidence="1">
    <location>
        <begin position="594"/>
        <end position="605"/>
    </location>
</feature>
<evidence type="ECO:0000313" key="3">
    <source>
        <dbReference type="EMBL" id="PVU90253.1"/>
    </source>
</evidence>
<reference evidence="3 4" key="1">
    <citation type="journal article" date="2018" name="MBio">
        <title>Comparative Genomics Reveals the Core Gene Toolbox for the Fungus-Insect Symbiosis.</title>
        <authorList>
            <person name="Wang Y."/>
            <person name="Stata M."/>
            <person name="Wang W."/>
            <person name="Stajich J.E."/>
            <person name="White M.M."/>
            <person name="Moncalvo J.M."/>
        </authorList>
    </citation>
    <scope>NUCLEOTIDE SEQUENCE [LARGE SCALE GENOMIC DNA]</scope>
    <source>
        <strain evidence="3 4">SC-DP-2</strain>
    </source>
</reference>
<dbReference type="Pfam" id="PF09949">
    <property type="entry name" value="APP1_cat"/>
    <property type="match status" value="1"/>
</dbReference>
<dbReference type="PANTHER" id="PTHR28208:SF3">
    <property type="entry name" value="PHOSPHATIDATE PHOSPHATASE APP1"/>
    <property type="match status" value="1"/>
</dbReference>
<dbReference type="EMBL" id="MBFS01002974">
    <property type="protein sequence ID" value="PVU90253.1"/>
    <property type="molecule type" value="Genomic_DNA"/>
</dbReference>
<dbReference type="OrthoDB" id="2117591at2759"/>
<name>A0A2T9YD40_9FUNG</name>
<feature type="domain" description="Phosphatidate phosphatase APP1 catalytic" evidence="2">
    <location>
        <begin position="175"/>
        <end position="326"/>
    </location>
</feature>
<dbReference type="GO" id="GO:0008195">
    <property type="term" value="F:phosphatidate phosphatase activity"/>
    <property type="evidence" value="ECO:0007669"/>
    <property type="project" value="InterPro"/>
</dbReference>
<organism evidence="3 4">
    <name type="scientific">Smittium megazygosporum</name>
    <dbReference type="NCBI Taxonomy" id="133381"/>
    <lineage>
        <taxon>Eukaryota</taxon>
        <taxon>Fungi</taxon>
        <taxon>Fungi incertae sedis</taxon>
        <taxon>Zoopagomycota</taxon>
        <taxon>Kickxellomycotina</taxon>
        <taxon>Harpellomycetes</taxon>
        <taxon>Harpellales</taxon>
        <taxon>Legeriomycetaceae</taxon>
        <taxon>Smittium</taxon>
    </lineage>
</organism>
<feature type="compositionally biased region" description="Basic and acidic residues" evidence="1">
    <location>
        <begin position="481"/>
        <end position="490"/>
    </location>
</feature>
<keyword evidence="4" id="KW-1185">Reference proteome</keyword>
<dbReference type="Proteomes" id="UP000245609">
    <property type="component" value="Unassembled WGS sequence"/>
</dbReference>
<dbReference type="AlphaFoldDB" id="A0A2T9YD40"/>
<accession>A0A2T9YD40</accession>
<evidence type="ECO:0000259" key="2">
    <source>
        <dbReference type="Pfam" id="PF09949"/>
    </source>
</evidence>
<evidence type="ECO:0000313" key="4">
    <source>
        <dbReference type="Proteomes" id="UP000245609"/>
    </source>
</evidence>
<dbReference type="PANTHER" id="PTHR28208">
    <property type="entry name" value="PHOSPHATIDATE PHOSPHATASE APP1"/>
    <property type="match status" value="1"/>
</dbReference>
<feature type="region of interest" description="Disordered" evidence="1">
    <location>
        <begin position="481"/>
        <end position="523"/>
    </location>
</feature>
<feature type="compositionally biased region" description="Polar residues" evidence="1">
    <location>
        <begin position="513"/>
        <end position="523"/>
    </location>
</feature>
<evidence type="ECO:0000256" key="1">
    <source>
        <dbReference type="SAM" id="MobiDB-lite"/>
    </source>
</evidence>
<feature type="region of interest" description="Disordered" evidence="1">
    <location>
        <begin position="577"/>
        <end position="610"/>
    </location>
</feature>
<dbReference type="InterPro" id="IPR052935">
    <property type="entry name" value="Mg2+_PAP"/>
</dbReference>
<gene>
    <name evidence="3" type="ORF">BB560_006223</name>
</gene>